<protein>
    <submittedName>
        <fullName evidence="2">Uncharacterized protein</fullName>
    </submittedName>
</protein>
<reference evidence="3" key="2">
    <citation type="journal article" date="2018" name="Nat. Commun.">
        <title>Extreme sensitivity to ultraviolet light in the fungal pathogen causing white-nose syndrome of bats.</title>
        <authorList>
            <person name="Palmer J.M."/>
            <person name="Drees K.P."/>
            <person name="Foster J.T."/>
            <person name="Lindner D.L."/>
        </authorList>
    </citation>
    <scope>NUCLEOTIDE SEQUENCE [LARGE SCALE GENOMIC DNA]</scope>
    <source>
        <strain evidence="3">UAMH 10579</strain>
    </source>
</reference>
<evidence type="ECO:0000313" key="3">
    <source>
        <dbReference type="Proteomes" id="UP000091956"/>
    </source>
</evidence>
<organism evidence="2 3">
    <name type="scientific">Pseudogymnoascus verrucosus</name>
    <dbReference type="NCBI Taxonomy" id="342668"/>
    <lineage>
        <taxon>Eukaryota</taxon>
        <taxon>Fungi</taxon>
        <taxon>Dikarya</taxon>
        <taxon>Ascomycota</taxon>
        <taxon>Pezizomycotina</taxon>
        <taxon>Leotiomycetes</taxon>
        <taxon>Thelebolales</taxon>
        <taxon>Thelebolaceae</taxon>
        <taxon>Pseudogymnoascus</taxon>
    </lineage>
</organism>
<sequence length="270" mass="29516">MAQPLSGSPSSSFFVMRPTAQSLPTSLAQQMNRASTNASAEVSAGRSAGYGQPCLHTDQTVLLPPQGPSQIPGTYASAAEAWDPITTPAHSSRDFMSAGNRGQAHLLEGIAATDACQGTEAPLNTAGSSSPAGNTTGATPRTRIKWRFNKRNFCKLLRKCFRRREKLESARWTIKGYMAEDIQSAARIRDLEASNQDLKALNLFLEGRYIVLEARNLFLESTVDDLNGECQALWDARTNLEHMHQLDAEKLRQKDHLISTLLDSLTGRGL</sequence>
<dbReference type="AlphaFoldDB" id="A0A1B8GP35"/>
<dbReference type="EMBL" id="KV460221">
    <property type="protein sequence ID" value="OBT97572.1"/>
    <property type="molecule type" value="Genomic_DNA"/>
</dbReference>
<dbReference type="Proteomes" id="UP000091956">
    <property type="component" value="Unassembled WGS sequence"/>
</dbReference>
<accession>A0A1B8GP35</accession>
<dbReference type="RefSeq" id="XP_018131305.1">
    <property type="nucleotide sequence ID" value="XM_018273947.2"/>
</dbReference>
<proteinExistence type="predicted"/>
<evidence type="ECO:0000256" key="1">
    <source>
        <dbReference type="SAM" id="MobiDB-lite"/>
    </source>
</evidence>
<dbReference type="GeneID" id="28837859"/>
<name>A0A1B8GP35_9PEZI</name>
<reference evidence="2 3" key="1">
    <citation type="submission" date="2016-03" db="EMBL/GenBank/DDBJ databases">
        <title>Comparative genomics of Pseudogymnoascus destructans, the fungus causing white-nose syndrome of bats.</title>
        <authorList>
            <person name="Palmer J.M."/>
            <person name="Drees K.P."/>
            <person name="Foster J.T."/>
            <person name="Lindner D.L."/>
        </authorList>
    </citation>
    <scope>NUCLEOTIDE SEQUENCE [LARGE SCALE GENOMIC DNA]</scope>
    <source>
        <strain evidence="2 3">UAMH 10579</strain>
    </source>
</reference>
<keyword evidence="3" id="KW-1185">Reference proteome</keyword>
<gene>
    <name evidence="2" type="ORF">VE01_04473</name>
</gene>
<feature type="region of interest" description="Disordered" evidence="1">
    <location>
        <begin position="121"/>
        <end position="140"/>
    </location>
</feature>
<feature type="compositionally biased region" description="Polar residues" evidence="1">
    <location>
        <begin position="125"/>
        <end position="139"/>
    </location>
</feature>
<dbReference type="OrthoDB" id="3439227at2759"/>
<evidence type="ECO:0000313" key="2">
    <source>
        <dbReference type="EMBL" id="OBT97572.1"/>
    </source>
</evidence>